<accession>A0ABR9SF27</accession>
<keyword evidence="1" id="KW-0732">Signal</keyword>
<organism evidence="2 3">
    <name type="scientific">Ramlibacter aquaticus</name>
    <dbReference type="NCBI Taxonomy" id="2780094"/>
    <lineage>
        <taxon>Bacteria</taxon>
        <taxon>Pseudomonadati</taxon>
        <taxon>Pseudomonadota</taxon>
        <taxon>Betaproteobacteria</taxon>
        <taxon>Burkholderiales</taxon>
        <taxon>Comamonadaceae</taxon>
        <taxon>Ramlibacter</taxon>
    </lineage>
</organism>
<sequence>MNRCMHFGAGLTLAALAMSLPVAAQTMRREAPVDVKPARMTVTQAPEIQLDGTADRLSPGARIRDLNNMVVLSATLAGTTVPVVYRRDAAGLVHEVWILTEDEYAKVTSVGSGSDAARKVAQVLALIFGTRP</sequence>
<evidence type="ECO:0000256" key="1">
    <source>
        <dbReference type="SAM" id="SignalP"/>
    </source>
</evidence>
<protein>
    <submittedName>
        <fullName evidence="2">Uncharacterized protein</fullName>
    </submittedName>
</protein>
<evidence type="ECO:0000313" key="3">
    <source>
        <dbReference type="Proteomes" id="UP000715965"/>
    </source>
</evidence>
<comment type="caution">
    <text evidence="2">The sequence shown here is derived from an EMBL/GenBank/DDBJ whole genome shotgun (WGS) entry which is preliminary data.</text>
</comment>
<feature type="signal peptide" evidence="1">
    <location>
        <begin position="1"/>
        <end position="24"/>
    </location>
</feature>
<name>A0ABR9SF27_9BURK</name>
<evidence type="ECO:0000313" key="2">
    <source>
        <dbReference type="EMBL" id="MBE7940880.1"/>
    </source>
</evidence>
<dbReference type="RefSeq" id="WP_193780420.1">
    <property type="nucleotide sequence ID" value="NZ_JADDOJ010000033.1"/>
</dbReference>
<reference evidence="2 3" key="1">
    <citation type="submission" date="2020-10" db="EMBL/GenBank/DDBJ databases">
        <title>Draft genome of Ramlibacter aquaticus LMG 30558.</title>
        <authorList>
            <person name="Props R."/>
        </authorList>
    </citation>
    <scope>NUCLEOTIDE SEQUENCE [LARGE SCALE GENOMIC DNA]</scope>
    <source>
        <strain evidence="2 3">LMG 30558</strain>
    </source>
</reference>
<dbReference type="EMBL" id="JADDOJ010000033">
    <property type="protein sequence ID" value="MBE7940880.1"/>
    <property type="molecule type" value="Genomic_DNA"/>
</dbReference>
<feature type="chain" id="PRO_5045754885" evidence="1">
    <location>
        <begin position="25"/>
        <end position="132"/>
    </location>
</feature>
<keyword evidence="3" id="KW-1185">Reference proteome</keyword>
<dbReference type="Proteomes" id="UP000715965">
    <property type="component" value="Unassembled WGS sequence"/>
</dbReference>
<gene>
    <name evidence="2" type="ORF">IM725_09890</name>
</gene>
<proteinExistence type="predicted"/>